<keyword evidence="1" id="KW-0812">Transmembrane</keyword>
<feature type="transmembrane region" description="Helical" evidence="1">
    <location>
        <begin position="225"/>
        <end position="247"/>
    </location>
</feature>
<dbReference type="EMBL" id="JAHDYR010000042">
    <property type="protein sequence ID" value="KAG9391955.1"/>
    <property type="molecule type" value="Genomic_DNA"/>
</dbReference>
<proteinExistence type="predicted"/>
<evidence type="ECO:0000256" key="1">
    <source>
        <dbReference type="SAM" id="Phobius"/>
    </source>
</evidence>
<accession>A0A8J6ATF4</accession>
<feature type="transmembrane region" description="Helical" evidence="1">
    <location>
        <begin position="172"/>
        <end position="197"/>
    </location>
</feature>
<organism evidence="2 3">
    <name type="scientific">Carpediemonas membranifera</name>
    <dbReference type="NCBI Taxonomy" id="201153"/>
    <lineage>
        <taxon>Eukaryota</taxon>
        <taxon>Metamonada</taxon>
        <taxon>Carpediemonas-like organisms</taxon>
        <taxon>Carpediemonas</taxon>
    </lineage>
</organism>
<dbReference type="AlphaFoldDB" id="A0A8J6ATF4"/>
<gene>
    <name evidence="2" type="ORF">J8273_6757</name>
</gene>
<feature type="transmembrane region" description="Helical" evidence="1">
    <location>
        <begin position="129"/>
        <end position="151"/>
    </location>
</feature>
<keyword evidence="3" id="KW-1185">Reference proteome</keyword>
<sequence length="366" mass="41537">MAWCPVSNDSEFWYSKALNSYRCRTIYVLVSDAIMLLSILLAAVFILCWVITPKAVSRKPYFSRVALIIVFLALGLACQAFDVVNISSQAYLDFWCDAFGHMTDTCTSYASSWLIRWDRRLLRYVLMPLYTSLQFVGYTLCLTTSIFLFRIRHISHAKVVRLTRPRLLIVGWWEWGLCLGVGGLMFICRLVSSLFIVNIDLSQGSPGPWTIFKYVLFQLNASFRIATMAVIMLLEFVVFALIVITMVRLKGQGRLRANYLSLIASFILPLPPMIVIFILTIAIQVLLLFYYADATSSLCQYFIEDVQTNLVFTTSNILAFVLGALAVSHTFLITKARRANRAAVRREVQAGIVIQPLSEDDCAVRF</sequence>
<feature type="transmembrane region" description="Helical" evidence="1">
    <location>
        <begin position="310"/>
        <end position="332"/>
    </location>
</feature>
<reference evidence="2" key="1">
    <citation type="submission" date="2021-05" db="EMBL/GenBank/DDBJ databases">
        <title>A free-living protist that lacks canonical eukaryotic 1 DNA replication and segregation systems.</title>
        <authorList>
            <person name="Salas-Leiva D.E."/>
            <person name="Tromer E.C."/>
            <person name="Curtis B.A."/>
            <person name="Jerlstrom-Hultqvist J."/>
            <person name="Kolisko M."/>
            <person name="Yi Z."/>
            <person name="Salas-Leiva J.S."/>
            <person name="Gallot-Lavallee L."/>
            <person name="Kops G.J.P.L."/>
            <person name="Archibald J.M."/>
            <person name="Simpson A.G.B."/>
            <person name="Roger A.J."/>
        </authorList>
    </citation>
    <scope>NUCLEOTIDE SEQUENCE</scope>
    <source>
        <strain evidence="2">BICM</strain>
    </source>
</reference>
<dbReference type="Proteomes" id="UP000717585">
    <property type="component" value="Unassembled WGS sequence"/>
</dbReference>
<evidence type="ECO:0000313" key="3">
    <source>
        <dbReference type="Proteomes" id="UP000717585"/>
    </source>
</evidence>
<feature type="transmembrane region" description="Helical" evidence="1">
    <location>
        <begin position="26"/>
        <end position="49"/>
    </location>
</feature>
<evidence type="ECO:0000313" key="2">
    <source>
        <dbReference type="EMBL" id="KAG9391955.1"/>
    </source>
</evidence>
<name>A0A8J6ATF4_9EUKA</name>
<protein>
    <submittedName>
        <fullName evidence="2">Uncharacterized protein</fullName>
    </submittedName>
</protein>
<keyword evidence="1" id="KW-0472">Membrane</keyword>
<keyword evidence="1" id="KW-1133">Transmembrane helix</keyword>
<feature type="transmembrane region" description="Helical" evidence="1">
    <location>
        <begin position="61"/>
        <end position="84"/>
    </location>
</feature>
<comment type="caution">
    <text evidence="2">The sequence shown here is derived from an EMBL/GenBank/DDBJ whole genome shotgun (WGS) entry which is preliminary data.</text>
</comment>
<feature type="transmembrane region" description="Helical" evidence="1">
    <location>
        <begin position="259"/>
        <end position="290"/>
    </location>
</feature>